<dbReference type="Gene3D" id="2.60.40.10">
    <property type="entry name" value="Immunoglobulins"/>
    <property type="match status" value="1"/>
</dbReference>
<dbReference type="AlphaFoldDB" id="A0A931E5V1"/>
<sequence length="410" mass="42460">MQLTSAKFNLKDAALKGNAFTVSKAEAQLKDVPTPSITWYEVSVQGTVAAENAAGVAKCGQQPGLTVGKPALELFVNPGAAGDGKVLSATSAFCIPDLVVSSRVHSPGGSAKALTIAEPSTPNEGDSITVFYEVKNTSGEEIKGIKLSEQQVQDVAHLRKDQAAYVKALNEELAVVPAFDLKPNGSKTVEVNVKAPAGRYKGEAVATGATGNLRETVASVPEPIEIIGKEVKPTQTPASTTATTVTVTATPSASKTTPTPTSELFPGQNQLMGLLGGAGGLGALAGAGNGLRGTNVTRSTTTSTTTSSTSTEPTSEETDTETEVVESTDGTGGGTQYSAGDDSDETYDDTSVEDSDEIDEDDTDDEDEDTEEDDEDLADTGANTIMVLMLGMVLIAFGGMLITRRREERV</sequence>
<accession>A0A931E5V1</accession>
<evidence type="ECO:0000256" key="2">
    <source>
        <dbReference type="SAM" id="Phobius"/>
    </source>
</evidence>
<feature type="compositionally biased region" description="Acidic residues" evidence="1">
    <location>
        <begin position="341"/>
        <end position="378"/>
    </location>
</feature>
<dbReference type="NCBIfam" id="TIGR01167">
    <property type="entry name" value="LPXTG_anchor"/>
    <property type="match status" value="1"/>
</dbReference>
<dbReference type="RefSeq" id="WP_196825277.1">
    <property type="nucleotide sequence ID" value="NZ_CP046980.1"/>
</dbReference>
<proteinExistence type="predicted"/>
<evidence type="ECO:0000313" key="3">
    <source>
        <dbReference type="EMBL" id="MBG6122973.1"/>
    </source>
</evidence>
<protein>
    <submittedName>
        <fullName evidence="3">LPXTG-motif cell wall-anchored protein</fullName>
    </submittedName>
</protein>
<feature type="compositionally biased region" description="Acidic residues" evidence="1">
    <location>
        <begin position="314"/>
        <end position="326"/>
    </location>
</feature>
<dbReference type="InterPro" id="IPR013783">
    <property type="entry name" value="Ig-like_fold"/>
</dbReference>
<evidence type="ECO:0000313" key="4">
    <source>
        <dbReference type="Proteomes" id="UP000658613"/>
    </source>
</evidence>
<reference evidence="3" key="1">
    <citation type="submission" date="2020-11" db="EMBL/GenBank/DDBJ databases">
        <title>Sequencing the genomes of 1000 actinobacteria strains.</title>
        <authorList>
            <person name="Klenk H.-P."/>
        </authorList>
    </citation>
    <scope>NUCLEOTIDE SEQUENCE</scope>
    <source>
        <strain evidence="3">DSM 45632</strain>
    </source>
</reference>
<keyword evidence="2" id="KW-0812">Transmembrane</keyword>
<gene>
    <name evidence="3" type="ORF">IW254_001942</name>
</gene>
<dbReference type="EMBL" id="JADOUE010000001">
    <property type="protein sequence ID" value="MBG6122973.1"/>
    <property type="molecule type" value="Genomic_DNA"/>
</dbReference>
<feature type="region of interest" description="Disordered" evidence="1">
    <location>
        <begin position="290"/>
        <end position="380"/>
    </location>
</feature>
<dbReference type="GO" id="GO:0005975">
    <property type="term" value="P:carbohydrate metabolic process"/>
    <property type="evidence" value="ECO:0007669"/>
    <property type="project" value="UniProtKB-ARBA"/>
</dbReference>
<feature type="compositionally biased region" description="Low complexity" evidence="1">
    <location>
        <begin position="233"/>
        <end position="262"/>
    </location>
</feature>
<name>A0A931E5V1_9CORY</name>
<keyword evidence="2" id="KW-0472">Membrane</keyword>
<evidence type="ECO:0000256" key="1">
    <source>
        <dbReference type="SAM" id="MobiDB-lite"/>
    </source>
</evidence>
<organism evidence="3 4">
    <name type="scientific">Corynebacterium aquatimens</name>
    <dbReference type="NCBI Taxonomy" id="1190508"/>
    <lineage>
        <taxon>Bacteria</taxon>
        <taxon>Bacillati</taxon>
        <taxon>Actinomycetota</taxon>
        <taxon>Actinomycetes</taxon>
        <taxon>Mycobacteriales</taxon>
        <taxon>Corynebacteriaceae</taxon>
        <taxon>Corynebacterium</taxon>
    </lineage>
</organism>
<feature type="region of interest" description="Disordered" evidence="1">
    <location>
        <begin position="231"/>
        <end position="264"/>
    </location>
</feature>
<keyword evidence="4" id="KW-1185">Reference proteome</keyword>
<keyword evidence="2" id="KW-1133">Transmembrane helix</keyword>
<feature type="transmembrane region" description="Helical" evidence="2">
    <location>
        <begin position="385"/>
        <end position="403"/>
    </location>
</feature>
<comment type="caution">
    <text evidence="3">The sequence shown here is derived from an EMBL/GenBank/DDBJ whole genome shotgun (WGS) entry which is preliminary data.</text>
</comment>
<dbReference type="Proteomes" id="UP000658613">
    <property type="component" value="Unassembled WGS sequence"/>
</dbReference>
<feature type="compositionally biased region" description="Low complexity" evidence="1">
    <location>
        <begin position="292"/>
        <end position="313"/>
    </location>
</feature>